<dbReference type="EMBL" id="JAKELL010000079">
    <property type="protein sequence ID" value="KAH8984108.1"/>
    <property type="molecule type" value="Genomic_DNA"/>
</dbReference>
<keyword evidence="4" id="KW-1185">Reference proteome</keyword>
<feature type="region of interest" description="Disordered" evidence="1">
    <location>
        <begin position="233"/>
        <end position="252"/>
    </location>
</feature>
<feature type="compositionally biased region" description="Basic residues" evidence="1">
    <location>
        <begin position="300"/>
        <end position="317"/>
    </location>
</feature>
<feature type="compositionally biased region" description="Polar residues" evidence="1">
    <location>
        <begin position="65"/>
        <end position="78"/>
    </location>
</feature>
<feature type="region of interest" description="Disordered" evidence="1">
    <location>
        <begin position="44"/>
        <end position="94"/>
    </location>
</feature>
<name>A0AAD4L919_9AGAM</name>
<evidence type="ECO:0000313" key="3">
    <source>
        <dbReference type="EMBL" id="KAH8984108.1"/>
    </source>
</evidence>
<feature type="region of interest" description="Disordered" evidence="1">
    <location>
        <begin position="259"/>
        <end position="327"/>
    </location>
</feature>
<evidence type="ECO:0000256" key="1">
    <source>
        <dbReference type="SAM" id="MobiDB-lite"/>
    </source>
</evidence>
<organism evidence="3 4">
    <name type="scientific">Lactarius akahatsu</name>
    <dbReference type="NCBI Taxonomy" id="416441"/>
    <lineage>
        <taxon>Eukaryota</taxon>
        <taxon>Fungi</taxon>
        <taxon>Dikarya</taxon>
        <taxon>Basidiomycota</taxon>
        <taxon>Agaricomycotina</taxon>
        <taxon>Agaricomycetes</taxon>
        <taxon>Russulales</taxon>
        <taxon>Russulaceae</taxon>
        <taxon>Lactarius</taxon>
    </lineage>
</organism>
<proteinExistence type="predicted"/>
<feature type="compositionally biased region" description="Basic and acidic residues" evidence="1">
    <location>
        <begin position="262"/>
        <end position="283"/>
    </location>
</feature>
<evidence type="ECO:0000256" key="2">
    <source>
        <dbReference type="SAM" id="SignalP"/>
    </source>
</evidence>
<keyword evidence="2" id="KW-0732">Signal</keyword>
<sequence length="327" mass="36151">MQLRRLLSTLGLVLSHSPADEDVVMSDATKAAITATTSCPAVITPSHSISRPSLLGKRRHVETSEPISQPTPMASSALSEPISVPSPSAEPPAPVRKRHIFTLAPIDTTPSPSPSELNSPAPTEIALDVPEYIEPTPEERIRALQAAGIKVRDYAYEPQPSTSKAPEVFDPLPSLIATDWHMRNPEKNHGVLSGKALFRLIKVGWLSMSEVAKRVHVREFSALAQYSDRPDDGRYPFVLASSEPMPTPSQRVRMRRNAGFRSHPDDLPDREFFGYDPTGHSDEEQPAVQTETEASGEPKVKRRKLRSRAKPLRRTKGLRKECSRPEV</sequence>
<dbReference type="AlphaFoldDB" id="A0AAD4L919"/>
<evidence type="ECO:0000313" key="4">
    <source>
        <dbReference type="Proteomes" id="UP001201163"/>
    </source>
</evidence>
<comment type="caution">
    <text evidence="3">The sequence shown here is derived from an EMBL/GenBank/DDBJ whole genome shotgun (WGS) entry which is preliminary data.</text>
</comment>
<feature type="chain" id="PRO_5042024006" evidence="2">
    <location>
        <begin position="16"/>
        <end position="327"/>
    </location>
</feature>
<dbReference type="Proteomes" id="UP001201163">
    <property type="component" value="Unassembled WGS sequence"/>
</dbReference>
<feature type="signal peptide" evidence="2">
    <location>
        <begin position="1"/>
        <end position="15"/>
    </location>
</feature>
<accession>A0AAD4L919</accession>
<protein>
    <submittedName>
        <fullName evidence="3">Uncharacterized protein</fullName>
    </submittedName>
</protein>
<gene>
    <name evidence="3" type="ORF">EDB92DRAFT_2117219</name>
</gene>
<feature type="compositionally biased region" description="Basic and acidic residues" evidence="1">
    <location>
        <begin position="318"/>
        <end position="327"/>
    </location>
</feature>
<reference evidence="3" key="1">
    <citation type="submission" date="2022-01" db="EMBL/GenBank/DDBJ databases">
        <title>Comparative genomics reveals a dynamic genome evolution in the ectomycorrhizal milk-cap (Lactarius) mushrooms.</title>
        <authorList>
            <consortium name="DOE Joint Genome Institute"/>
            <person name="Lebreton A."/>
            <person name="Tang N."/>
            <person name="Kuo A."/>
            <person name="LaButti K."/>
            <person name="Drula E."/>
            <person name="Barry K."/>
            <person name="Clum A."/>
            <person name="Lipzen A."/>
            <person name="Mousain D."/>
            <person name="Ng V."/>
            <person name="Wang R."/>
            <person name="Wang X."/>
            <person name="Dai Y."/>
            <person name="Henrissat B."/>
            <person name="Grigoriev I.V."/>
            <person name="Guerin-Laguette A."/>
            <person name="Yu F."/>
            <person name="Martin F.M."/>
        </authorList>
    </citation>
    <scope>NUCLEOTIDE SEQUENCE</scope>
    <source>
        <strain evidence="3">QP</strain>
    </source>
</reference>